<organism evidence="1 2">
    <name type="scientific">Bauhinia variegata</name>
    <name type="common">Purple orchid tree</name>
    <name type="synonym">Phanera variegata</name>
    <dbReference type="NCBI Taxonomy" id="167791"/>
    <lineage>
        <taxon>Eukaryota</taxon>
        <taxon>Viridiplantae</taxon>
        <taxon>Streptophyta</taxon>
        <taxon>Embryophyta</taxon>
        <taxon>Tracheophyta</taxon>
        <taxon>Spermatophyta</taxon>
        <taxon>Magnoliopsida</taxon>
        <taxon>eudicotyledons</taxon>
        <taxon>Gunneridae</taxon>
        <taxon>Pentapetalae</taxon>
        <taxon>rosids</taxon>
        <taxon>fabids</taxon>
        <taxon>Fabales</taxon>
        <taxon>Fabaceae</taxon>
        <taxon>Cercidoideae</taxon>
        <taxon>Cercideae</taxon>
        <taxon>Bauhiniinae</taxon>
        <taxon>Bauhinia</taxon>
    </lineage>
</organism>
<comment type="caution">
    <text evidence="1">The sequence shown here is derived from an EMBL/GenBank/DDBJ whole genome shotgun (WGS) entry which is preliminary data.</text>
</comment>
<protein>
    <submittedName>
        <fullName evidence="1">Uncharacterized protein</fullName>
    </submittedName>
</protein>
<evidence type="ECO:0000313" key="2">
    <source>
        <dbReference type="Proteomes" id="UP000828941"/>
    </source>
</evidence>
<reference evidence="1 2" key="1">
    <citation type="journal article" date="2022" name="DNA Res.">
        <title>Chromosomal-level genome assembly of the orchid tree Bauhinia variegata (Leguminosae; Cercidoideae) supports the allotetraploid origin hypothesis of Bauhinia.</title>
        <authorList>
            <person name="Zhong Y."/>
            <person name="Chen Y."/>
            <person name="Zheng D."/>
            <person name="Pang J."/>
            <person name="Liu Y."/>
            <person name="Luo S."/>
            <person name="Meng S."/>
            <person name="Qian L."/>
            <person name="Wei D."/>
            <person name="Dai S."/>
            <person name="Zhou R."/>
        </authorList>
    </citation>
    <scope>NUCLEOTIDE SEQUENCE [LARGE SCALE GENOMIC DNA]</scope>
    <source>
        <strain evidence="1">BV-YZ2020</strain>
    </source>
</reference>
<name>A0ACB9LYQ0_BAUVA</name>
<proteinExistence type="predicted"/>
<accession>A0ACB9LYQ0</accession>
<evidence type="ECO:0000313" key="1">
    <source>
        <dbReference type="EMBL" id="KAI4316793.1"/>
    </source>
</evidence>
<sequence length="140" mass="15857">MKLRSKKGWKSNVPLILKGKFTTRFSLFAKVDSTSYSPGKTQLGTSWNNNRQATMVTRTGSVCNCILPEALRISAVRHDPNFQPLDSEKRKLRGTFNCLSSVSMRQKQSSTSSLFIQSPLRGCLSSWELRQSINRSLKER</sequence>
<dbReference type="EMBL" id="CM039435">
    <property type="protein sequence ID" value="KAI4316793.1"/>
    <property type="molecule type" value="Genomic_DNA"/>
</dbReference>
<keyword evidence="2" id="KW-1185">Reference proteome</keyword>
<gene>
    <name evidence="1" type="ORF">L6164_024738</name>
</gene>
<dbReference type="Proteomes" id="UP000828941">
    <property type="component" value="Chromosome 10"/>
</dbReference>